<evidence type="ECO:0000313" key="2">
    <source>
        <dbReference type="WBParaSite" id="PS1159_v2.g11112.t1"/>
    </source>
</evidence>
<dbReference type="WBParaSite" id="PS1159_v2.g11112.t1">
    <property type="protein sequence ID" value="PS1159_v2.g11112.t1"/>
    <property type="gene ID" value="PS1159_v2.g11112"/>
</dbReference>
<sequence>MLKISNYLKTFDYLTDEEIASPSFDILYKNALKRFQELNGLSPTGQLDKFTINKMAEPRCGRSDLYNVRTSDVVPWKNQTITYSVSTNSTLFAHEDLKLTIRRVFDVWSSNIPRKFQEVDNEILADIKVRFGKREHGDGAPFDGPGGILAHAFIKGLLHFDDDEIWKKYSASEQIVDGTKDIFWVALHEAGHVLGLDHTKVFDSVMQPSYVASMDSNGNYIEPSLISTDIEDIQEIYGGKTKPKIDTTQVANGAKLTVYAVVQKDKDYLESVTADFFESAEKANWQMKEIPPSSPFTQILAGSFKTFNPQADKNQYVYITAFTHNITTGKIEKIAEGYEILSNAGVVIGIDNKIYDVISGKLWVDPKGVSHSRRPPNV</sequence>
<dbReference type="Proteomes" id="UP000887580">
    <property type="component" value="Unplaced"/>
</dbReference>
<evidence type="ECO:0000313" key="1">
    <source>
        <dbReference type="Proteomes" id="UP000887580"/>
    </source>
</evidence>
<name>A0AC35EVI1_9BILA</name>
<reference evidence="2" key="1">
    <citation type="submission" date="2022-11" db="UniProtKB">
        <authorList>
            <consortium name="WormBaseParasite"/>
        </authorList>
    </citation>
    <scope>IDENTIFICATION</scope>
</reference>
<organism evidence="1 2">
    <name type="scientific">Panagrolaimus sp. PS1159</name>
    <dbReference type="NCBI Taxonomy" id="55785"/>
    <lineage>
        <taxon>Eukaryota</taxon>
        <taxon>Metazoa</taxon>
        <taxon>Ecdysozoa</taxon>
        <taxon>Nematoda</taxon>
        <taxon>Chromadorea</taxon>
        <taxon>Rhabditida</taxon>
        <taxon>Tylenchina</taxon>
        <taxon>Panagrolaimomorpha</taxon>
        <taxon>Panagrolaimoidea</taxon>
        <taxon>Panagrolaimidae</taxon>
        <taxon>Panagrolaimus</taxon>
    </lineage>
</organism>
<protein>
    <submittedName>
        <fullName evidence="2">Peptidase metallopeptidase domain-containing protein</fullName>
    </submittedName>
</protein>
<proteinExistence type="predicted"/>
<accession>A0AC35EVI1</accession>